<evidence type="ECO:0000313" key="15">
    <source>
        <dbReference type="Proteomes" id="UP000830167"/>
    </source>
</evidence>
<dbReference type="SUPFAM" id="SSF46626">
    <property type="entry name" value="Cytochrome c"/>
    <property type="match status" value="1"/>
</dbReference>
<dbReference type="InterPro" id="IPR009056">
    <property type="entry name" value="Cyt_c-like_dom"/>
</dbReference>
<evidence type="ECO:0000256" key="2">
    <source>
        <dbReference type="ARBA" id="ARBA00022448"/>
    </source>
</evidence>
<keyword evidence="3 10" id="KW-0349">Heme</keyword>
<dbReference type="PROSITE" id="PS51003">
    <property type="entry name" value="CYTB_CTER"/>
    <property type="match status" value="1"/>
</dbReference>
<evidence type="ECO:0000256" key="10">
    <source>
        <dbReference type="PROSITE-ProRule" id="PRU00433"/>
    </source>
</evidence>
<evidence type="ECO:0000256" key="1">
    <source>
        <dbReference type="ARBA" id="ARBA00004141"/>
    </source>
</evidence>
<feature type="transmembrane region" description="Helical" evidence="11">
    <location>
        <begin position="38"/>
        <end position="57"/>
    </location>
</feature>
<dbReference type="RefSeq" id="WP_347436393.1">
    <property type="nucleotide sequence ID" value="NZ_CP089291.1"/>
</dbReference>
<keyword evidence="6" id="KW-0249">Electron transport</keyword>
<sequence>MSADNSRERIPGVPRFKRDKTLPLGTEPFFPNFLLKEWIMGAVVLAGFIIWVIYNPVDLTPRANPDDSNFIPVPDWYFLFLYQLLKYFPGSVEVVGTVAVPLVSFLALLLVPWLDIKKNRRPGKRLATLSMVVAVVFMIWLTREAQVAYHMELAANPQALAELTAGASKDTGGSGGSSGKAAAGALVNTNDPGAKIFGQTCAGCHGADLKGAVGPKLLGIGKKFDEAKLEAIIKKGFPPNMPAGGTLTDPNQIKQVAHWLSQQKQ</sequence>
<keyword evidence="15" id="KW-1185">Reference proteome</keyword>
<keyword evidence="7 11" id="KW-1133">Transmembrane helix</keyword>
<dbReference type="PANTHER" id="PTHR37823:SF3">
    <property type="entry name" value="CYTOCHROME C-551"/>
    <property type="match status" value="1"/>
</dbReference>
<dbReference type="InterPro" id="IPR051811">
    <property type="entry name" value="Cytochrome_c550/c551-like"/>
</dbReference>
<dbReference type="Pfam" id="PF13442">
    <property type="entry name" value="Cytochrome_CBB3"/>
    <property type="match status" value="1"/>
</dbReference>
<dbReference type="PANTHER" id="PTHR37823">
    <property type="entry name" value="CYTOCHROME C-553-LIKE"/>
    <property type="match status" value="1"/>
</dbReference>
<protein>
    <submittedName>
        <fullName evidence="14">C-type cytochrome</fullName>
    </submittedName>
</protein>
<evidence type="ECO:0000259" key="13">
    <source>
        <dbReference type="PROSITE" id="PS51007"/>
    </source>
</evidence>
<evidence type="ECO:0000313" key="14">
    <source>
        <dbReference type="EMBL" id="UOF89703.1"/>
    </source>
</evidence>
<accession>A0ABY4CKK9</accession>
<keyword evidence="9 11" id="KW-0472">Membrane</keyword>
<keyword evidence="5 10" id="KW-0479">Metal-binding</keyword>
<evidence type="ECO:0000256" key="6">
    <source>
        <dbReference type="ARBA" id="ARBA00022982"/>
    </source>
</evidence>
<evidence type="ECO:0000256" key="4">
    <source>
        <dbReference type="ARBA" id="ARBA00022692"/>
    </source>
</evidence>
<feature type="domain" description="Cytochrome b/b6 C-terminal region profile" evidence="12">
    <location>
        <begin position="19"/>
        <end position="141"/>
    </location>
</feature>
<dbReference type="Gene3D" id="1.20.810.10">
    <property type="entry name" value="Cytochrome Bc1 Complex, Chain C"/>
    <property type="match status" value="1"/>
</dbReference>
<evidence type="ECO:0000259" key="12">
    <source>
        <dbReference type="PROSITE" id="PS51003"/>
    </source>
</evidence>
<dbReference type="Proteomes" id="UP000830167">
    <property type="component" value="Chromosome"/>
</dbReference>
<gene>
    <name evidence="14" type="ORF">LSG31_17740</name>
</gene>
<evidence type="ECO:0000256" key="8">
    <source>
        <dbReference type="ARBA" id="ARBA00023004"/>
    </source>
</evidence>
<feature type="domain" description="Cytochrome c" evidence="13">
    <location>
        <begin position="188"/>
        <end position="264"/>
    </location>
</feature>
<dbReference type="InterPro" id="IPR005798">
    <property type="entry name" value="Cyt_b/b6_C"/>
</dbReference>
<dbReference type="InterPro" id="IPR036909">
    <property type="entry name" value="Cyt_c-like_dom_sf"/>
</dbReference>
<dbReference type="Gene3D" id="1.10.760.10">
    <property type="entry name" value="Cytochrome c-like domain"/>
    <property type="match status" value="1"/>
</dbReference>
<dbReference type="EMBL" id="CP089291">
    <property type="protein sequence ID" value="UOF89703.1"/>
    <property type="molecule type" value="Genomic_DNA"/>
</dbReference>
<feature type="transmembrane region" description="Helical" evidence="11">
    <location>
        <begin position="126"/>
        <end position="142"/>
    </location>
</feature>
<name>A0ABY4CKK9_9BACL</name>
<evidence type="ECO:0000256" key="7">
    <source>
        <dbReference type="ARBA" id="ARBA00022989"/>
    </source>
</evidence>
<dbReference type="Pfam" id="PF00032">
    <property type="entry name" value="Cytochrom_B_C"/>
    <property type="match status" value="1"/>
</dbReference>
<dbReference type="PROSITE" id="PS51007">
    <property type="entry name" value="CYTC"/>
    <property type="match status" value="1"/>
</dbReference>
<proteinExistence type="predicted"/>
<feature type="transmembrane region" description="Helical" evidence="11">
    <location>
        <begin position="94"/>
        <end position="114"/>
    </location>
</feature>
<organism evidence="14 15">
    <name type="scientific">Fodinisporobacter ferrooxydans</name>
    <dbReference type="NCBI Taxonomy" id="2901836"/>
    <lineage>
        <taxon>Bacteria</taxon>
        <taxon>Bacillati</taxon>
        <taxon>Bacillota</taxon>
        <taxon>Bacilli</taxon>
        <taxon>Bacillales</taxon>
        <taxon>Alicyclobacillaceae</taxon>
        <taxon>Fodinisporobacter</taxon>
    </lineage>
</organism>
<keyword evidence="8 10" id="KW-0408">Iron</keyword>
<evidence type="ECO:0000256" key="3">
    <source>
        <dbReference type="ARBA" id="ARBA00022617"/>
    </source>
</evidence>
<keyword evidence="2" id="KW-0813">Transport</keyword>
<comment type="subcellular location">
    <subcellularLocation>
        <location evidence="1">Membrane</location>
        <topology evidence="1">Multi-pass membrane protein</topology>
    </subcellularLocation>
</comment>
<dbReference type="InterPro" id="IPR027387">
    <property type="entry name" value="Cytb/b6-like_sf"/>
</dbReference>
<evidence type="ECO:0000256" key="11">
    <source>
        <dbReference type="SAM" id="Phobius"/>
    </source>
</evidence>
<evidence type="ECO:0000256" key="5">
    <source>
        <dbReference type="ARBA" id="ARBA00022723"/>
    </source>
</evidence>
<dbReference type="InterPro" id="IPR036150">
    <property type="entry name" value="Cyt_b/b6_C_sf"/>
</dbReference>
<dbReference type="SUPFAM" id="SSF81648">
    <property type="entry name" value="a domain/subunit of cytochrome bc1 complex (Ubiquinol-cytochrome c reductase)"/>
    <property type="match status" value="1"/>
</dbReference>
<reference evidence="14" key="1">
    <citation type="submission" date="2021-12" db="EMBL/GenBank/DDBJ databases">
        <title>Alicyclobacillaceae gen. nov., sp. nov., isolated from chalcocite enrichment system.</title>
        <authorList>
            <person name="Jiang Z."/>
        </authorList>
    </citation>
    <scope>NUCLEOTIDE SEQUENCE</scope>
    <source>
        <strain evidence="14">MYW30-H2</strain>
    </source>
</reference>
<evidence type="ECO:0000256" key="9">
    <source>
        <dbReference type="ARBA" id="ARBA00023136"/>
    </source>
</evidence>
<keyword evidence="4 11" id="KW-0812">Transmembrane</keyword>